<organism evidence="3 4">
    <name type="scientific">Alitiscatomonas aceti</name>
    <dbReference type="NCBI Taxonomy" id="2981724"/>
    <lineage>
        <taxon>Bacteria</taxon>
        <taxon>Bacillati</taxon>
        <taxon>Bacillota</taxon>
        <taxon>Clostridia</taxon>
        <taxon>Lachnospirales</taxon>
        <taxon>Lachnospiraceae</taxon>
        <taxon>Alitiscatomonas</taxon>
    </lineage>
</organism>
<dbReference type="PANTHER" id="PTHR45527">
    <property type="entry name" value="NONRIBOSOMAL PEPTIDE SYNTHETASE"/>
    <property type="match status" value="1"/>
</dbReference>
<dbReference type="Gene3D" id="3.30.300.30">
    <property type="match status" value="1"/>
</dbReference>
<evidence type="ECO:0000259" key="1">
    <source>
        <dbReference type="Pfam" id="PF00501"/>
    </source>
</evidence>
<dbReference type="EMBL" id="JAOQJF010000014">
    <property type="protein sequence ID" value="MCU6799977.1"/>
    <property type="molecule type" value="Genomic_DNA"/>
</dbReference>
<dbReference type="PROSITE" id="PS00455">
    <property type="entry name" value="AMP_BINDING"/>
    <property type="match status" value="1"/>
</dbReference>
<dbReference type="InterPro" id="IPR020845">
    <property type="entry name" value="AMP-binding_CS"/>
</dbReference>
<dbReference type="NCBIfam" id="TIGR01733">
    <property type="entry name" value="AA-adenyl-dom"/>
    <property type="match status" value="1"/>
</dbReference>
<protein>
    <submittedName>
        <fullName evidence="3">Amino acid adenylation domain-containing protein</fullName>
    </submittedName>
</protein>
<dbReference type="Pfam" id="PF13193">
    <property type="entry name" value="AMP-binding_C"/>
    <property type="match status" value="1"/>
</dbReference>
<sequence length="513" mass="56998">MEGRAQRNIPALLEEAAARFPQRKAYEDETCSMTFSEVRRLAASIGTGIAALENPGRPVAVFMEKSVWMAVSLLGVSCGGCIYCPVDVAMPEARMDRILSVLEPAAVLTSGSMGARAREACGDCPVLLVEDLAARPADEALLASLRARIKSSDPLYILFTSGSTGMPKGVVGTHQTVLNNLEWLASRFDLGPDDVLGNQAPLHFVVADHDLYCPLKFGCSSFFIPAGYFSFPAKLIPLLNQHRVTTVFWVPFALGTIASLRALDEILPEFLRYVFFVGEVMPVRQLNYWRAHVPSAHYINLYGSTEMYMCCYYEVDREYAETDTLPIGGPCGGTGILVLDEMDREILPGMEETGELCIRGFAVGPGYYRDPEQTARKFIQNPLEPAAREMIYRTGDLVRYGNDGLLEFCGRADHQIKHLGYRIELGEIEAAAGKVPGISSCACVYDQKKQRILFFYDGTETDRKTISSSLSQQLPRYMLPSRYVYLDPLPRNASGKIDRKFLQEQYEKNIKSC</sequence>
<comment type="caution">
    <text evidence="3">The sequence shown here is derived from an EMBL/GenBank/DDBJ whole genome shotgun (WGS) entry which is preliminary data.</text>
</comment>
<keyword evidence="4" id="KW-1185">Reference proteome</keyword>
<dbReference type="Gene3D" id="3.40.50.12780">
    <property type="entry name" value="N-terminal domain of ligase-like"/>
    <property type="match status" value="1"/>
</dbReference>
<feature type="domain" description="AMP-dependent synthetase/ligase" evidence="1">
    <location>
        <begin position="13"/>
        <end position="368"/>
    </location>
</feature>
<dbReference type="InterPro" id="IPR045851">
    <property type="entry name" value="AMP-bd_C_sf"/>
</dbReference>
<dbReference type="InterPro" id="IPR000873">
    <property type="entry name" value="AMP-dep_synth/lig_dom"/>
</dbReference>
<accession>A0ABT2V1I4</accession>
<evidence type="ECO:0000259" key="2">
    <source>
        <dbReference type="Pfam" id="PF13193"/>
    </source>
</evidence>
<evidence type="ECO:0000313" key="3">
    <source>
        <dbReference type="EMBL" id="MCU6799977.1"/>
    </source>
</evidence>
<evidence type="ECO:0000313" key="4">
    <source>
        <dbReference type="Proteomes" id="UP001652395"/>
    </source>
</evidence>
<proteinExistence type="predicted"/>
<dbReference type="InterPro" id="IPR010071">
    <property type="entry name" value="AA_adenyl_dom"/>
</dbReference>
<dbReference type="RefSeq" id="WP_158358681.1">
    <property type="nucleotide sequence ID" value="NZ_JAOQJF010000014.1"/>
</dbReference>
<name>A0ABT2V1I4_9FIRM</name>
<dbReference type="InterPro" id="IPR042099">
    <property type="entry name" value="ANL_N_sf"/>
</dbReference>
<dbReference type="PANTHER" id="PTHR45527:SF1">
    <property type="entry name" value="FATTY ACID SYNTHASE"/>
    <property type="match status" value="1"/>
</dbReference>
<dbReference type="SUPFAM" id="SSF56801">
    <property type="entry name" value="Acetyl-CoA synthetase-like"/>
    <property type="match status" value="1"/>
</dbReference>
<dbReference type="InterPro" id="IPR025110">
    <property type="entry name" value="AMP-bd_C"/>
</dbReference>
<dbReference type="Proteomes" id="UP001652395">
    <property type="component" value="Unassembled WGS sequence"/>
</dbReference>
<dbReference type="CDD" id="cd05930">
    <property type="entry name" value="A_NRPS"/>
    <property type="match status" value="1"/>
</dbReference>
<dbReference type="Pfam" id="PF00501">
    <property type="entry name" value="AMP-binding"/>
    <property type="match status" value="1"/>
</dbReference>
<reference evidence="3 4" key="1">
    <citation type="journal article" date="2021" name="ISME Commun">
        <title>Automated analysis of genomic sequences facilitates high-throughput and comprehensive description of bacteria.</title>
        <authorList>
            <person name="Hitch T.C.A."/>
        </authorList>
    </citation>
    <scope>NUCLEOTIDE SEQUENCE [LARGE SCALE GENOMIC DNA]</scope>
    <source>
        <strain evidence="4">f_CCE</strain>
    </source>
</reference>
<gene>
    <name evidence="3" type="ORF">OCV69_08530</name>
</gene>
<feature type="domain" description="AMP-binding enzyme C-terminal" evidence="2">
    <location>
        <begin position="427"/>
        <end position="496"/>
    </location>
</feature>